<protein>
    <submittedName>
        <fullName evidence="2">Uncharacterized protein</fullName>
    </submittedName>
</protein>
<gene>
    <name evidence="2" type="ORF">CYMTET_34029</name>
</gene>
<name>A0AAE0KQD2_9CHLO</name>
<keyword evidence="1" id="KW-0472">Membrane</keyword>
<dbReference type="AlphaFoldDB" id="A0AAE0KQD2"/>
<reference evidence="2 3" key="1">
    <citation type="journal article" date="2015" name="Genome Biol. Evol.">
        <title>Comparative Genomics of a Bacterivorous Green Alga Reveals Evolutionary Causalities and Consequences of Phago-Mixotrophic Mode of Nutrition.</title>
        <authorList>
            <person name="Burns J.A."/>
            <person name="Paasch A."/>
            <person name="Narechania A."/>
            <person name="Kim E."/>
        </authorList>
    </citation>
    <scope>NUCLEOTIDE SEQUENCE [LARGE SCALE GENOMIC DNA]</scope>
    <source>
        <strain evidence="2 3">PLY_AMNH</strain>
    </source>
</reference>
<dbReference type="Proteomes" id="UP001190700">
    <property type="component" value="Unassembled WGS sequence"/>
</dbReference>
<feature type="transmembrane region" description="Helical" evidence="1">
    <location>
        <begin position="12"/>
        <end position="37"/>
    </location>
</feature>
<evidence type="ECO:0000313" key="3">
    <source>
        <dbReference type="Proteomes" id="UP001190700"/>
    </source>
</evidence>
<evidence type="ECO:0000313" key="2">
    <source>
        <dbReference type="EMBL" id="KAK3256863.1"/>
    </source>
</evidence>
<sequence length="136" mass="15116">MDGFKFGPLMFIWALMAVMVGAAELLWFHCFLASAALHSSVVIDQKAFLEKMLFACTYKSNAPMENQELSLNSGWEESIALEDIDRDELRKFVSESFPRISLPLLRYFDLSFMGLRPSAAGVRAASGKGLALGEEV</sequence>
<keyword evidence="1" id="KW-1133">Transmembrane helix</keyword>
<evidence type="ECO:0000256" key="1">
    <source>
        <dbReference type="SAM" id="Phobius"/>
    </source>
</evidence>
<dbReference type="EMBL" id="LGRX02021273">
    <property type="protein sequence ID" value="KAK3256863.1"/>
    <property type="molecule type" value="Genomic_DNA"/>
</dbReference>
<keyword evidence="3" id="KW-1185">Reference proteome</keyword>
<accession>A0AAE0KQD2</accession>
<organism evidence="2 3">
    <name type="scientific">Cymbomonas tetramitiformis</name>
    <dbReference type="NCBI Taxonomy" id="36881"/>
    <lineage>
        <taxon>Eukaryota</taxon>
        <taxon>Viridiplantae</taxon>
        <taxon>Chlorophyta</taxon>
        <taxon>Pyramimonadophyceae</taxon>
        <taxon>Pyramimonadales</taxon>
        <taxon>Pyramimonadaceae</taxon>
        <taxon>Cymbomonas</taxon>
    </lineage>
</organism>
<comment type="caution">
    <text evidence="2">The sequence shown here is derived from an EMBL/GenBank/DDBJ whole genome shotgun (WGS) entry which is preliminary data.</text>
</comment>
<proteinExistence type="predicted"/>
<keyword evidence="1" id="KW-0812">Transmembrane</keyword>